<keyword evidence="2" id="KW-0472">Membrane</keyword>
<feature type="compositionally biased region" description="Basic and acidic residues" evidence="1">
    <location>
        <begin position="314"/>
        <end position="338"/>
    </location>
</feature>
<protein>
    <submittedName>
        <fullName evidence="3">Uncharacterized protein</fullName>
    </submittedName>
</protein>
<feature type="region of interest" description="Disordered" evidence="1">
    <location>
        <begin position="1"/>
        <end position="48"/>
    </location>
</feature>
<evidence type="ECO:0000256" key="2">
    <source>
        <dbReference type="SAM" id="Phobius"/>
    </source>
</evidence>
<organism evidence="3 4">
    <name type="scientific">Actinomyces israelii</name>
    <dbReference type="NCBI Taxonomy" id="1659"/>
    <lineage>
        <taxon>Bacteria</taxon>
        <taxon>Bacillati</taxon>
        <taxon>Actinomycetota</taxon>
        <taxon>Actinomycetes</taxon>
        <taxon>Actinomycetales</taxon>
        <taxon>Actinomycetaceae</taxon>
        <taxon>Actinomyces</taxon>
    </lineage>
</organism>
<evidence type="ECO:0000313" key="4">
    <source>
        <dbReference type="Proteomes" id="UP001072034"/>
    </source>
</evidence>
<feature type="compositionally biased region" description="Basic and acidic residues" evidence="1">
    <location>
        <begin position="29"/>
        <end position="39"/>
    </location>
</feature>
<feature type="compositionally biased region" description="Pro residues" evidence="1">
    <location>
        <begin position="456"/>
        <end position="466"/>
    </location>
</feature>
<feature type="compositionally biased region" description="Low complexity" evidence="1">
    <location>
        <begin position="192"/>
        <end position="203"/>
    </location>
</feature>
<feature type="region of interest" description="Disordered" evidence="1">
    <location>
        <begin position="66"/>
        <end position="514"/>
    </location>
</feature>
<dbReference type="Proteomes" id="UP001072034">
    <property type="component" value="Unassembled WGS sequence"/>
</dbReference>
<feature type="transmembrane region" description="Helical" evidence="2">
    <location>
        <begin position="523"/>
        <end position="545"/>
    </location>
</feature>
<keyword evidence="4" id="KW-1185">Reference proteome</keyword>
<comment type="caution">
    <text evidence="3">The sequence shown here is derived from an EMBL/GenBank/DDBJ whole genome shotgun (WGS) entry which is preliminary data.</text>
</comment>
<evidence type="ECO:0000256" key="1">
    <source>
        <dbReference type="SAM" id="MobiDB-lite"/>
    </source>
</evidence>
<evidence type="ECO:0000313" key="3">
    <source>
        <dbReference type="EMBL" id="MCZ0857983.1"/>
    </source>
</evidence>
<keyword evidence="2" id="KW-0812">Transmembrane</keyword>
<dbReference type="EMBL" id="JAPTMY010000015">
    <property type="protein sequence ID" value="MCZ0857983.1"/>
    <property type="molecule type" value="Genomic_DNA"/>
</dbReference>
<feature type="compositionally biased region" description="Polar residues" evidence="1">
    <location>
        <begin position="292"/>
        <end position="313"/>
    </location>
</feature>
<keyword evidence="2" id="KW-1133">Transmembrane helix</keyword>
<sequence length="568" mass="56981">MSDPTDVNQSQPDAADDRTGTRRSRRAMRQAERAAEREAILTGQQPLLTRRELKRLRQEAAALRAAVASGEITPEQARALQDPLAEQPMIGSPSLEAAGSHAAPSGPSGPSGTGAGEPAVPGSAFRGDGLLDAPGRLAPSGPVAPASYDEAEAARVLQSPGRPLTSGASGAEGPDGATALPGTRMVGGEPGASPVSPATSSAPHSEEGGADTWRARPYAPEPAMRTSAPSAPSPVGEAAFGQGTAPGGPGGEAAPFTSGTGAVPGTERTFTEPAPQVANASLSDDDIEDISAQPTGVMNAVETSALSPLPSASRTDEPAGLPERRSLFNRDASADSRTGDSAPAPSGADGYGSGGPAPAPSGTDGYGVPGSADAGSLPEWATQPAAGGPPRRPTVRIPNAAQGVRTVDTSTGELSEVRPIDDEFDGIDNPQWRILRPEGAQPDVPGASEAAVEEPAPAPAPAPGPAFTPYESMPEPAAPEPQLSGPGAAAPADSEASWSAPGPATSPMRPVAEPPKTSKMGKILLIALLVAVVALVVLAVVWFFLNREGAGSAGAFDSISAWTPLLDC</sequence>
<feature type="compositionally biased region" description="Polar residues" evidence="1">
    <location>
        <begin position="1"/>
        <end position="12"/>
    </location>
</feature>
<name>A0ABT4I8B1_9ACTO</name>
<proteinExistence type="predicted"/>
<feature type="compositionally biased region" description="Low complexity" evidence="1">
    <location>
        <begin position="97"/>
        <end position="108"/>
    </location>
</feature>
<feature type="compositionally biased region" description="Low complexity" evidence="1">
    <location>
        <begin position="444"/>
        <end position="455"/>
    </location>
</feature>
<gene>
    <name evidence="3" type="ORF">OHJ16_07980</name>
</gene>
<accession>A0ABT4I8B1</accession>
<dbReference type="RefSeq" id="WP_268917475.1">
    <property type="nucleotide sequence ID" value="NZ_JAPTMY010000015.1"/>
</dbReference>
<reference evidence="3" key="1">
    <citation type="submission" date="2022-10" db="EMBL/GenBank/DDBJ databases">
        <title>Genome sequence of Actinomyces israelii ATCC 10048.</title>
        <authorList>
            <person name="Watt R.M."/>
            <person name="Tong W.M."/>
        </authorList>
    </citation>
    <scope>NUCLEOTIDE SEQUENCE</scope>
    <source>
        <strain evidence="3">ATCC 10048</strain>
    </source>
</reference>